<gene>
    <name evidence="3" type="ORF">JL09_g575</name>
</gene>
<dbReference type="GO" id="GO:0005886">
    <property type="term" value="C:plasma membrane"/>
    <property type="evidence" value="ECO:0007669"/>
    <property type="project" value="InterPro"/>
</dbReference>
<protein>
    <recommendedName>
        <fullName evidence="5">Protein SUR7</fullName>
    </recommendedName>
</protein>
<dbReference type="Pfam" id="PF06687">
    <property type="entry name" value="SUR7"/>
    <property type="match status" value="1"/>
</dbReference>
<dbReference type="HOGENOM" id="CLU_059603_1_0_1"/>
<dbReference type="GO" id="GO:0032185">
    <property type="term" value="P:septin cytoskeleton organization"/>
    <property type="evidence" value="ECO:0007669"/>
    <property type="project" value="TreeGrafter"/>
</dbReference>
<evidence type="ECO:0000256" key="2">
    <source>
        <dbReference type="SAM" id="Phobius"/>
    </source>
</evidence>
<feature type="transmembrane region" description="Helical" evidence="2">
    <location>
        <begin position="118"/>
        <end position="142"/>
    </location>
</feature>
<sequence length="277" mass="30720">MPGLNVFKRLLQCLFCAGTTLMLLFIVFGGGVDSFPFNHFYWVQADTSKIPSANADVTRWTFWGVCKLSDWSSAAYDSCPGLGPAVPISPIDNFGNSTVGIPTDFINNRDNYYYLSRFSFAFILIALIFSGIGFIGSLFALFWQSMANVITFFVSLSLLFCLVASCLITAVSVMTRNQFHKEHLDAKINAASFGMIWASTGCLLILVLLSCTHMSVRAYKERKEGQSENIGPFSQQTPGGVAQPEEFANNQDQNESSGIRFFKIRRHQDKTENGSIV</sequence>
<comment type="caution">
    <text evidence="3">The sequence shown here is derived from an EMBL/GenBank/DDBJ whole genome shotgun (WGS) entry which is preliminary data.</text>
</comment>
<dbReference type="Gene3D" id="1.20.140.150">
    <property type="match status" value="1"/>
</dbReference>
<evidence type="ECO:0000256" key="1">
    <source>
        <dbReference type="SAM" id="MobiDB-lite"/>
    </source>
</evidence>
<dbReference type="InterPro" id="IPR009571">
    <property type="entry name" value="SUR7/Rim9-like_fungi"/>
</dbReference>
<dbReference type="Proteomes" id="UP000029867">
    <property type="component" value="Unassembled WGS sequence"/>
</dbReference>
<accession>A0A099P7C5</accession>
<dbReference type="GO" id="GO:0006897">
    <property type="term" value="P:endocytosis"/>
    <property type="evidence" value="ECO:0007669"/>
    <property type="project" value="TreeGrafter"/>
</dbReference>
<reference evidence="4" key="1">
    <citation type="journal article" date="2014" name="Microb. Cell Fact.">
        <title>Exploiting Issatchenkia orientalis SD108 for succinic acid production.</title>
        <authorList>
            <person name="Xiao H."/>
            <person name="Shao Z."/>
            <person name="Jiang Y."/>
            <person name="Dole S."/>
            <person name="Zhao H."/>
        </authorList>
    </citation>
    <scope>NUCLEOTIDE SEQUENCE [LARGE SCALE GENOMIC DNA]</scope>
    <source>
        <strain evidence="4">SD108</strain>
    </source>
</reference>
<feature type="transmembrane region" description="Helical" evidence="2">
    <location>
        <begin position="194"/>
        <end position="216"/>
    </location>
</feature>
<dbReference type="GO" id="GO:0030866">
    <property type="term" value="P:cortical actin cytoskeleton organization"/>
    <property type="evidence" value="ECO:0007669"/>
    <property type="project" value="TreeGrafter"/>
</dbReference>
<keyword evidence="2" id="KW-0812">Transmembrane</keyword>
<dbReference type="PANTHER" id="PTHR36414">
    <property type="entry name" value="PROTEIN SUR7"/>
    <property type="match status" value="1"/>
</dbReference>
<evidence type="ECO:0000313" key="3">
    <source>
        <dbReference type="EMBL" id="KGK40167.1"/>
    </source>
</evidence>
<dbReference type="GO" id="GO:0031505">
    <property type="term" value="P:fungal-type cell wall organization"/>
    <property type="evidence" value="ECO:0007669"/>
    <property type="project" value="TreeGrafter"/>
</dbReference>
<feature type="transmembrane region" description="Helical" evidence="2">
    <location>
        <begin position="149"/>
        <end position="174"/>
    </location>
</feature>
<dbReference type="eggNOG" id="ENOG502RKFF">
    <property type="taxonomic scope" value="Eukaryota"/>
</dbReference>
<proteinExistence type="predicted"/>
<evidence type="ECO:0000313" key="4">
    <source>
        <dbReference type="Proteomes" id="UP000029867"/>
    </source>
</evidence>
<keyword evidence="2" id="KW-0472">Membrane</keyword>
<organism evidence="3 4">
    <name type="scientific">Pichia kudriavzevii</name>
    <name type="common">Yeast</name>
    <name type="synonym">Issatchenkia orientalis</name>
    <dbReference type="NCBI Taxonomy" id="4909"/>
    <lineage>
        <taxon>Eukaryota</taxon>
        <taxon>Fungi</taxon>
        <taxon>Dikarya</taxon>
        <taxon>Ascomycota</taxon>
        <taxon>Saccharomycotina</taxon>
        <taxon>Pichiomycetes</taxon>
        <taxon>Pichiales</taxon>
        <taxon>Pichiaceae</taxon>
        <taxon>Pichia</taxon>
    </lineage>
</organism>
<evidence type="ECO:0008006" key="5">
    <source>
        <dbReference type="Google" id="ProtNLM"/>
    </source>
</evidence>
<feature type="compositionally biased region" description="Polar residues" evidence="1">
    <location>
        <begin position="227"/>
        <end position="238"/>
    </location>
</feature>
<name>A0A099P7C5_PICKU</name>
<dbReference type="EMBL" id="JQFK01000003">
    <property type="protein sequence ID" value="KGK40167.1"/>
    <property type="molecule type" value="Genomic_DNA"/>
</dbReference>
<dbReference type="PANTHER" id="PTHR36414:SF1">
    <property type="entry name" value="PROTEIN SUR7"/>
    <property type="match status" value="1"/>
</dbReference>
<dbReference type="AlphaFoldDB" id="A0A099P7C5"/>
<feature type="compositionally biased region" description="Polar residues" evidence="1">
    <location>
        <begin position="248"/>
        <end position="257"/>
    </location>
</feature>
<keyword evidence="2" id="KW-1133">Transmembrane helix</keyword>
<dbReference type="VEuPathDB" id="FungiDB:C5L36_0C09100"/>
<dbReference type="GO" id="GO:0005938">
    <property type="term" value="C:cell cortex"/>
    <property type="evidence" value="ECO:0007669"/>
    <property type="project" value="TreeGrafter"/>
</dbReference>
<dbReference type="GO" id="GO:0045121">
    <property type="term" value="C:membrane raft"/>
    <property type="evidence" value="ECO:0007669"/>
    <property type="project" value="TreeGrafter"/>
</dbReference>
<feature type="region of interest" description="Disordered" evidence="1">
    <location>
        <begin position="226"/>
        <end position="264"/>
    </location>
</feature>